<reference evidence="3" key="1">
    <citation type="submission" date="2020-12" db="EMBL/GenBank/DDBJ databases">
        <title>Bacterial taxonomy.</title>
        <authorList>
            <person name="Pan X."/>
        </authorList>
    </citation>
    <scope>NUCLEOTIDE SEQUENCE</scope>
    <source>
        <strain evidence="3">B2012</strain>
    </source>
</reference>
<dbReference type="Pfam" id="PF06059">
    <property type="entry name" value="DUF930"/>
    <property type="match status" value="1"/>
</dbReference>
<name>A0A934MGR4_9HYPH</name>
<dbReference type="InterPro" id="IPR009273">
    <property type="entry name" value="DUF930"/>
</dbReference>
<comment type="caution">
    <text evidence="3">The sequence shown here is derived from an EMBL/GenBank/DDBJ whole genome shotgun (WGS) entry which is preliminary data.</text>
</comment>
<evidence type="ECO:0000313" key="4">
    <source>
        <dbReference type="Proteomes" id="UP000609531"/>
    </source>
</evidence>
<sequence length="244" mass="26472">MALEAERDADGLHRREHPGGLRTLPYLVASLGFHVVVVLALTIAFSDVTPLTPVSPVPIVVDLLPEAAVPVAEPAASPADAEAVAPGALPSETEAAPAPSPEPQSQGVLVRPATMLADATLNEPANRKAREALRTLGTDDRMEQLCDVEAMEQIAVWRPNEYRPELLVAYAFADTVFSGRTVTAEGAAFRSKDNWYHLDFTCEVAEDMERVVAFEFQVGDVIPRHLWEQYYLESSPVDGNVDAN</sequence>
<protein>
    <submittedName>
        <fullName evidence="3">DUF930 domain-containing protein</fullName>
    </submittedName>
</protein>
<feature type="compositionally biased region" description="Low complexity" evidence="1">
    <location>
        <begin position="79"/>
        <end position="97"/>
    </location>
</feature>
<organism evidence="3 4">
    <name type="scientific">Acuticoccus mangrovi</name>
    <dbReference type="NCBI Taxonomy" id="2796142"/>
    <lineage>
        <taxon>Bacteria</taxon>
        <taxon>Pseudomonadati</taxon>
        <taxon>Pseudomonadota</taxon>
        <taxon>Alphaproteobacteria</taxon>
        <taxon>Hyphomicrobiales</taxon>
        <taxon>Amorphaceae</taxon>
        <taxon>Acuticoccus</taxon>
    </lineage>
</organism>
<dbReference type="EMBL" id="JAEKJA010000007">
    <property type="protein sequence ID" value="MBJ3776185.1"/>
    <property type="molecule type" value="Genomic_DNA"/>
</dbReference>
<evidence type="ECO:0000256" key="1">
    <source>
        <dbReference type="SAM" id="MobiDB-lite"/>
    </source>
</evidence>
<evidence type="ECO:0000313" key="3">
    <source>
        <dbReference type="EMBL" id="MBJ3776185.1"/>
    </source>
</evidence>
<keyword evidence="2" id="KW-1133">Transmembrane helix</keyword>
<keyword evidence="4" id="KW-1185">Reference proteome</keyword>
<dbReference type="AlphaFoldDB" id="A0A934MGR4"/>
<gene>
    <name evidence="3" type="ORF">JCR33_10830</name>
</gene>
<feature type="transmembrane region" description="Helical" evidence="2">
    <location>
        <begin position="24"/>
        <end position="45"/>
    </location>
</feature>
<keyword evidence="2" id="KW-0812">Transmembrane</keyword>
<dbReference type="RefSeq" id="WP_198882062.1">
    <property type="nucleotide sequence ID" value="NZ_JAEKJA010000007.1"/>
</dbReference>
<accession>A0A934MGR4</accession>
<keyword evidence="2" id="KW-0472">Membrane</keyword>
<proteinExistence type="predicted"/>
<evidence type="ECO:0000256" key="2">
    <source>
        <dbReference type="SAM" id="Phobius"/>
    </source>
</evidence>
<dbReference type="Proteomes" id="UP000609531">
    <property type="component" value="Unassembled WGS sequence"/>
</dbReference>
<feature type="region of interest" description="Disordered" evidence="1">
    <location>
        <begin position="79"/>
        <end position="107"/>
    </location>
</feature>